<organism evidence="1 2">
    <name type="scientific">Dreissena polymorpha</name>
    <name type="common">Zebra mussel</name>
    <name type="synonym">Mytilus polymorpha</name>
    <dbReference type="NCBI Taxonomy" id="45954"/>
    <lineage>
        <taxon>Eukaryota</taxon>
        <taxon>Metazoa</taxon>
        <taxon>Spiralia</taxon>
        <taxon>Lophotrochozoa</taxon>
        <taxon>Mollusca</taxon>
        <taxon>Bivalvia</taxon>
        <taxon>Autobranchia</taxon>
        <taxon>Heteroconchia</taxon>
        <taxon>Euheterodonta</taxon>
        <taxon>Imparidentia</taxon>
        <taxon>Neoheterodontei</taxon>
        <taxon>Myida</taxon>
        <taxon>Dreissenoidea</taxon>
        <taxon>Dreissenidae</taxon>
        <taxon>Dreissena</taxon>
    </lineage>
</organism>
<keyword evidence="2" id="KW-1185">Reference proteome</keyword>
<protein>
    <submittedName>
        <fullName evidence="1">Uncharacterized protein</fullName>
    </submittedName>
</protein>
<dbReference type="AlphaFoldDB" id="A0A9D4KMX1"/>
<proteinExistence type="predicted"/>
<dbReference type="EMBL" id="JAIWYP010000004">
    <property type="protein sequence ID" value="KAH3842439.1"/>
    <property type="molecule type" value="Genomic_DNA"/>
</dbReference>
<accession>A0A9D4KMX1</accession>
<name>A0A9D4KMX1_DREPO</name>
<gene>
    <name evidence="1" type="ORF">DPMN_115934</name>
</gene>
<evidence type="ECO:0000313" key="2">
    <source>
        <dbReference type="Proteomes" id="UP000828390"/>
    </source>
</evidence>
<reference evidence="1" key="2">
    <citation type="submission" date="2020-11" db="EMBL/GenBank/DDBJ databases">
        <authorList>
            <person name="McCartney M.A."/>
            <person name="Auch B."/>
            <person name="Kono T."/>
            <person name="Mallez S."/>
            <person name="Becker A."/>
            <person name="Gohl D.M."/>
            <person name="Silverstein K.A.T."/>
            <person name="Koren S."/>
            <person name="Bechman K.B."/>
            <person name="Herman A."/>
            <person name="Abrahante J.E."/>
            <person name="Garbe J."/>
        </authorList>
    </citation>
    <scope>NUCLEOTIDE SEQUENCE</scope>
    <source>
        <strain evidence="1">Duluth1</strain>
        <tissue evidence="1">Whole animal</tissue>
    </source>
</reference>
<evidence type="ECO:0000313" key="1">
    <source>
        <dbReference type="EMBL" id="KAH3842439.1"/>
    </source>
</evidence>
<comment type="caution">
    <text evidence="1">The sequence shown here is derived from an EMBL/GenBank/DDBJ whole genome shotgun (WGS) entry which is preliminary data.</text>
</comment>
<sequence>MHLHPSKTSLLLPGITYHLGTDQGLINCTERIFLRLLPLKLHIFTLRHLSKISDEAAVVGLAHGEKLI</sequence>
<reference evidence="1" key="1">
    <citation type="journal article" date="2019" name="bioRxiv">
        <title>The Genome of the Zebra Mussel, Dreissena polymorpha: A Resource for Invasive Species Research.</title>
        <authorList>
            <person name="McCartney M.A."/>
            <person name="Auch B."/>
            <person name="Kono T."/>
            <person name="Mallez S."/>
            <person name="Zhang Y."/>
            <person name="Obille A."/>
            <person name="Becker A."/>
            <person name="Abrahante J.E."/>
            <person name="Garbe J."/>
            <person name="Badalamenti J.P."/>
            <person name="Herman A."/>
            <person name="Mangelson H."/>
            <person name="Liachko I."/>
            <person name="Sullivan S."/>
            <person name="Sone E.D."/>
            <person name="Koren S."/>
            <person name="Silverstein K.A.T."/>
            <person name="Beckman K.B."/>
            <person name="Gohl D.M."/>
        </authorList>
    </citation>
    <scope>NUCLEOTIDE SEQUENCE</scope>
    <source>
        <strain evidence="1">Duluth1</strain>
        <tissue evidence="1">Whole animal</tissue>
    </source>
</reference>
<dbReference type="Proteomes" id="UP000828390">
    <property type="component" value="Unassembled WGS sequence"/>
</dbReference>